<dbReference type="Pfam" id="PF06277">
    <property type="entry name" value="EutA"/>
    <property type="match status" value="1"/>
</dbReference>
<gene>
    <name evidence="1" type="primary">eutA_2</name>
    <name evidence="1" type="ORF">NCTC8271_01833</name>
</gene>
<evidence type="ECO:0000313" key="2">
    <source>
        <dbReference type="Proteomes" id="UP000273655"/>
    </source>
</evidence>
<dbReference type="Proteomes" id="UP000273655">
    <property type="component" value="Chromosome 1"/>
</dbReference>
<proteinExistence type="predicted"/>
<protein>
    <submittedName>
        <fullName evidence="1">Reactivating factor for ethanolamine ammonia lyase</fullName>
    </submittedName>
</protein>
<dbReference type="AlphaFoldDB" id="A0A447PCF1"/>
<dbReference type="EMBL" id="LR134148">
    <property type="protein sequence ID" value="VEA34654.1"/>
    <property type="molecule type" value="Genomic_DNA"/>
</dbReference>
<accession>A0A447PCF1</accession>
<reference evidence="1 2" key="1">
    <citation type="submission" date="2018-12" db="EMBL/GenBank/DDBJ databases">
        <authorList>
            <consortium name="Pathogen Informatics"/>
        </authorList>
    </citation>
    <scope>NUCLEOTIDE SEQUENCE [LARGE SCALE GENOMIC DNA]</scope>
    <source>
        <strain evidence="1 2">NCTC8271</strain>
    </source>
</reference>
<sequence length="73" mass="7849">MSRVIPIHIPWLVVAEQDFGKALGMLLRPQLPQLPLAVIDEVVVRAGDYIDIGTPLFGGSVVPVTVKSLAFPS</sequence>
<dbReference type="InterPro" id="IPR009377">
    <property type="entry name" value="EutA"/>
</dbReference>
<keyword evidence="1" id="KW-0456">Lyase</keyword>
<name>A0A447PCF1_SALET</name>
<organism evidence="1 2">
    <name type="scientific">Salmonella enterica I</name>
    <dbReference type="NCBI Taxonomy" id="59201"/>
    <lineage>
        <taxon>Bacteria</taxon>
        <taxon>Pseudomonadati</taxon>
        <taxon>Pseudomonadota</taxon>
        <taxon>Gammaproteobacteria</taxon>
        <taxon>Enterobacterales</taxon>
        <taxon>Enterobacteriaceae</taxon>
        <taxon>Salmonella</taxon>
    </lineage>
</organism>
<evidence type="ECO:0000313" key="1">
    <source>
        <dbReference type="EMBL" id="VEA34654.1"/>
    </source>
</evidence>
<dbReference type="GO" id="GO:0016829">
    <property type="term" value="F:lyase activity"/>
    <property type="evidence" value="ECO:0007669"/>
    <property type="project" value="UniProtKB-KW"/>
</dbReference>